<keyword evidence="2" id="KW-0472">Membrane</keyword>
<dbReference type="RefSeq" id="WP_008589343.1">
    <property type="nucleotide sequence ID" value="NZ_FNOS01000003.1"/>
</dbReference>
<evidence type="ECO:0000313" key="3">
    <source>
        <dbReference type="EMBL" id="SDX83675.1"/>
    </source>
</evidence>
<keyword evidence="4" id="KW-1185">Reference proteome</keyword>
<sequence>MKQFLLFIGALAALAIILASLGPLIMLAVGIWLLYLVYRQFTRTDSAGGKIGWLIVGLLVLAFITPHLPALIGVAAAYGLYLVYRSWKKEEPEPEDDPFTNFEKQWKQLQ</sequence>
<keyword evidence="2" id="KW-1133">Transmembrane helix</keyword>
<evidence type="ECO:0000313" key="4">
    <source>
        <dbReference type="Proteomes" id="UP000198647"/>
    </source>
</evidence>
<feature type="transmembrane region" description="Helical" evidence="2">
    <location>
        <begin position="51"/>
        <end position="84"/>
    </location>
</feature>
<dbReference type="EMBL" id="FNOS01000003">
    <property type="protein sequence ID" value="SDX83675.1"/>
    <property type="molecule type" value="Genomic_DNA"/>
</dbReference>
<accession>A0A1H3EYK6</accession>
<organism evidence="3 4">
    <name type="scientific">Salimicrobium album</name>
    <dbReference type="NCBI Taxonomy" id="50717"/>
    <lineage>
        <taxon>Bacteria</taxon>
        <taxon>Bacillati</taxon>
        <taxon>Bacillota</taxon>
        <taxon>Bacilli</taxon>
        <taxon>Bacillales</taxon>
        <taxon>Bacillaceae</taxon>
        <taxon>Salimicrobium</taxon>
    </lineage>
</organism>
<evidence type="ECO:0000256" key="2">
    <source>
        <dbReference type="SAM" id="Phobius"/>
    </source>
</evidence>
<name>A0A1H3EYK6_9BACI</name>
<protein>
    <submittedName>
        <fullName evidence="3">Lia operon protein LiaI</fullName>
    </submittedName>
</protein>
<proteinExistence type="predicted"/>
<feature type="region of interest" description="Disordered" evidence="1">
    <location>
        <begin position="91"/>
        <end position="110"/>
    </location>
</feature>
<gene>
    <name evidence="3" type="ORF">SAMN04488081_1434</name>
</gene>
<reference evidence="3 4" key="1">
    <citation type="submission" date="2016-10" db="EMBL/GenBank/DDBJ databases">
        <authorList>
            <person name="Varghese N."/>
            <person name="Submissions S."/>
        </authorList>
    </citation>
    <scope>NUCLEOTIDE SEQUENCE [LARGE SCALE GENOMIC DNA]</scope>
    <source>
        <strain evidence="3 4">DSM 20748</strain>
    </source>
</reference>
<comment type="caution">
    <text evidence="3">The sequence shown here is derived from an EMBL/GenBank/DDBJ whole genome shotgun (WGS) entry which is preliminary data.</text>
</comment>
<dbReference type="Proteomes" id="UP000198647">
    <property type="component" value="Unassembled WGS sequence"/>
</dbReference>
<evidence type="ECO:0000256" key="1">
    <source>
        <dbReference type="SAM" id="MobiDB-lite"/>
    </source>
</evidence>
<keyword evidence="2" id="KW-0812">Transmembrane</keyword>